<evidence type="ECO:0000313" key="2">
    <source>
        <dbReference type="Proteomes" id="UP000486351"/>
    </source>
</evidence>
<dbReference type="CDD" id="cd09272">
    <property type="entry name" value="RNase_HI_RT_Ty1"/>
    <property type="match status" value="1"/>
</dbReference>
<accession>A0A6G0Q2G7</accession>
<evidence type="ECO:0000313" key="1">
    <source>
        <dbReference type="EMBL" id="KAE9266753.1"/>
    </source>
</evidence>
<sequence>MDNDIAWLAKPGLQLEFKMRDGIDYTMVPRKLKCVIDLITSPAASKSKPMARLHSRVGHVGSRSVTPQHRTCNAALGEVLDALHLRTTRRLCVCYATCIERRTTDWLWASSHHRLSPSLAIRTPTYANDPDDYKSVSGYVTLLGGNVVSYASRKQSINAQSTCEAEYIAMNECTRDLLWFEGLLDELL</sequence>
<organism evidence="1 2">
    <name type="scientific">Phytophthora fragariae</name>
    <dbReference type="NCBI Taxonomy" id="53985"/>
    <lineage>
        <taxon>Eukaryota</taxon>
        <taxon>Sar</taxon>
        <taxon>Stramenopiles</taxon>
        <taxon>Oomycota</taxon>
        <taxon>Peronosporomycetes</taxon>
        <taxon>Peronosporales</taxon>
        <taxon>Peronosporaceae</taxon>
        <taxon>Phytophthora</taxon>
    </lineage>
</organism>
<evidence type="ECO:0008006" key="3">
    <source>
        <dbReference type="Google" id="ProtNLM"/>
    </source>
</evidence>
<name>A0A6G0Q2G7_9STRA</name>
<dbReference type="AlphaFoldDB" id="A0A6G0Q2G7"/>
<dbReference type="EMBL" id="QXFY01007164">
    <property type="protein sequence ID" value="KAE9266753.1"/>
    <property type="molecule type" value="Genomic_DNA"/>
</dbReference>
<comment type="caution">
    <text evidence="1">The sequence shown here is derived from an EMBL/GenBank/DDBJ whole genome shotgun (WGS) entry which is preliminary data.</text>
</comment>
<dbReference type="PANTHER" id="PTHR11439">
    <property type="entry name" value="GAG-POL-RELATED RETROTRANSPOSON"/>
    <property type="match status" value="1"/>
</dbReference>
<proteinExistence type="predicted"/>
<protein>
    <recommendedName>
        <fullName evidence="3">Reverse transcriptase Ty1/copia-type domain-containing protein</fullName>
    </recommendedName>
</protein>
<gene>
    <name evidence="1" type="ORF">PF008_g31541</name>
</gene>
<dbReference type="Proteomes" id="UP000486351">
    <property type="component" value="Unassembled WGS sequence"/>
</dbReference>
<dbReference type="PANTHER" id="PTHR11439:SF467">
    <property type="entry name" value="INTEGRASE CATALYTIC DOMAIN-CONTAINING PROTEIN"/>
    <property type="match status" value="1"/>
</dbReference>
<reference evidence="1 2" key="1">
    <citation type="submission" date="2018-09" db="EMBL/GenBank/DDBJ databases">
        <title>Genomic investigation of the strawberry pathogen Phytophthora fragariae indicates pathogenicity is determined by transcriptional variation in three key races.</title>
        <authorList>
            <person name="Adams T.M."/>
            <person name="Armitage A.D."/>
            <person name="Sobczyk M.K."/>
            <person name="Bates H.J."/>
            <person name="Dunwell J.M."/>
            <person name="Nellist C.F."/>
            <person name="Harrison R.J."/>
        </authorList>
    </citation>
    <scope>NUCLEOTIDE SEQUENCE [LARGE SCALE GENOMIC DNA]</scope>
    <source>
        <strain evidence="1 2">NOV-77</strain>
    </source>
</reference>